<keyword evidence="3" id="KW-0808">Transferase</keyword>
<dbReference type="Gene3D" id="3.40.50.150">
    <property type="entry name" value="Vaccinia Virus protein VP39"/>
    <property type="match status" value="1"/>
</dbReference>
<dbReference type="GO" id="GO:0032259">
    <property type="term" value="P:methylation"/>
    <property type="evidence" value="ECO:0007669"/>
    <property type="project" value="UniProtKB-KW"/>
</dbReference>
<dbReference type="STRING" id="273075.gene:9572572"/>
<gene>
    <name evidence="5" type="ordered locus">Ta1348</name>
</gene>
<keyword evidence="6" id="KW-1185">Reference proteome</keyword>
<dbReference type="HOGENOM" id="CLU_049344_3_3_2"/>
<proteinExistence type="inferred from homology"/>
<reference evidence="5 6" key="1">
    <citation type="journal article" date="2000" name="Nature">
        <title>The genome sequence of the thermoacidophilic scavenger Thermoplasma acidophilum.</title>
        <authorList>
            <person name="Ruepp A."/>
            <person name="Graml W."/>
            <person name="Santos-Martinez M.L."/>
            <person name="Koretke K.K."/>
            <person name="Volker C."/>
            <person name="Mewes H.W."/>
            <person name="Frishman D."/>
            <person name="Stocker S."/>
            <person name="Lupas A.N."/>
            <person name="Baumeister W."/>
        </authorList>
    </citation>
    <scope>NUCLEOTIDE SEQUENCE [LARGE SCALE GENOMIC DNA]</scope>
    <source>
        <strain evidence="6">ATCC 25905 / DSM 1728 / JCM 9062 / NBRC 15155 / AMRC-C165</strain>
    </source>
</reference>
<sequence>MATTEGNFTGKAEAYSKYRPSYPPEIIKLLNDKYGFTKDMIVADMGCGTGILASMFLENGNTVICVDPNDDMLNMARKNLSRYSNVTFVNGKAESTHLNDHSVNVITAGQSFHWFDEDKAKREFRRILKPPNLVVLIWNDRDVRDPFTEQYEEIIREFSKGYRGTGSTAISVERIYSFFNYDYDYYQMDNLQELDLDGLVGRYLSTSYSLKEDDPRYKDAMSRLQDLFTTNQKNGKIILRYTTRVFIGRIM</sequence>
<accession>Q9HIJ1</accession>
<dbReference type="GO" id="GO:0008757">
    <property type="term" value="F:S-adenosylmethionine-dependent methyltransferase activity"/>
    <property type="evidence" value="ECO:0007669"/>
    <property type="project" value="InterPro"/>
</dbReference>
<dbReference type="PANTHER" id="PTHR44942">
    <property type="entry name" value="METHYLTRANSF_11 DOMAIN-CONTAINING PROTEIN"/>
    <property type="match status" value="1"/>
</dbReference>
<evidence type="ECO:0000313" key="6">
    <source>
        <dbReference type="Proteomes" id="UP000001024"/>
    </source>
</evidence>
<feature type="domain" description="Methyltransferase type 11" evidence="4">
    <location>
        <begin position="44"/>
        <end position="130"/>
    </location>
</feature>
<evidence type="ECO:0000256" key="1">
    <source>
        <dbReference type="ARBA" id="ARBA00008361"/>
    </source>
</evidence>
<dbReference type="AlphaFoldDB" id="Q9HIJ1"/>
<evidence type="ECO:0000256" key="3">
    <source>
        <dbReference type="ARBA" id="ARBA00022679"/>
    </source>
</evidence>
<dbReference type="PANTHER" id="PTHR44942:SF4">
    <property type="entry name" value="METHYLTRANSFERASE TYPE 11 DOMAIN-CONTAINING PROTEIN"/>
    <property type="match status" value="1"/>
</dbReference>
<comment type="similarity">
    <text evidence="1">Belongs to the methyltransferase superfamily.</text>
</comment>
<organism evidence="5 6">
    <name type="scientific">Thermoplasma acidophilum (strain ATCC 25905 / DSM 1728 / JCM 9062 / NBRC 15155 / AMRC-C165)</name>
    <dbReference type="NCBI Taxonomy" id="273075"/>
    <lineage>
        <taxon>Archaea</taxon>
        <taxon>Methanobacteriati</taxon>
        <taxon>Thermoplasmatota</taxon>
        <taxon>Thermoplasmata</taxon>
        <taxon>Thermoplasmatales</taxon>
        <taxon>Thermoplasmataceae</taxon>
        <taxon>Thermoplasma</taxon>
    </lineage>
</organism>
<dbReference type="eggNOG" id="arCOG02702">
    <property type="taxonomic scope" value="Archaea"/>
</dbReference>
<dbReference type="RefSeq" id="WP_010901755.1">
    <property type="nucleotide sequence ID" value="NC_002578.1"/>
</dbReference>
<dbReference type="EMBL" id="AL445067">
    <property type="protein sequence ID" value="CAC12469.1"/>
    <property type="molecule type" value="Genomic_DNA"/>
</dbReference>
<evidence type="ECO:0000313" key="5">
    <source>
        <dbReference type="EMBL" id="CAC12469.1"/>
    </source>
</evidence>
<dbReference type="EnsemblBacteria" id="CAC12469">
    <property type="protein sequence ID" value="CAC12469"/>
    <property type="gene ID" value="CAC12469"/>
</dbReference>
<dbReference type="Pfam" id="PF08241">
    <property type="entry name" value="Methyltransf_11"/>
    <property type="match status" value="1"/>
</dbReference>
<dbReference type="InterPro" id="IPR013216">
    <property type="entry name" value="Methyltransf_11"/>
</dbReference>
<evidence type="ECO:0000256" key="2">
    <source>
        <dbReference type="ARBA" id="ARBA00022603"/>
    </source>
</evidence>
<dbReference type="KEGG" id="tac:Ta1348"/>
<dbReference type="CDD" id="cd02440">
    <property type="entry name" value="AdoMet_MTases"/>
    <property type="match status" value="1"/>
</dbReference>
<protein>
    <recommendedName>
        <fullName evidence="4">Methyltransferase type 11 domain-containing protein</fullName>
    </recommendedName>
</protein>
<dbReference type="PaxDb" id="273075-Ta1348"/>
<dbReference type="InterPro" id="IPR051052">
    <property type="entry name" value="Diverse_substrate_MTase"/>
</dbReference>
<keyword evidence="2" id="KW-0489">Methyltransferase</keyword>
<evidence type="ECO:0000259" key="4">
    <source>
        <dbReference type="Pfam" id="PF08241"/>
    </source>
</evidence>
<name>Q9HIJ1_THEAC</name>
<dbReference type="SUPFAM" id="SSF53335">
    <property type="entry name" value="S-adenosyl-L-methionine-dependent methyltransferases"/>
    <property type="match status" value="1"/>
</dbReference>
<dbReference type="DNASU" id="1456821"/>
<dbReference type="OrthoDB" id="147504at2157"/>
<dbReference type="Proteomes" id="UP000001024">
    <property type="component" value="Chromosome"/>
</dbReference>
<dbReference type="InterPro" id="IPR029063">
    <property type="entry name" value="SAM-dependent_MTases_sf"/>
</dbReference>
<dbReference type="InParanoid" id="Q9HIJ1"/>